<keyword evidence="1" id="KW-0732">Signal</keyword>
<sequence length="121" mass="13415">MRTFVRAVFIACTHVLSAILEGRDKEGLKAGVKIILKGLDEVICGASTCCLRRRCLKVSVAFPPMSWRSTPAQCTYHHNTHTHTFKHKCSVDRSACTLSFIHLVQVGRGLPCETGSSFFSF</sequence>
<proteinExistence type="predicted"/>
<organism evidence="2">
    <name type="scientific">Trypanosoma congolense (strain IL3000)</name>
    <dbReference type="NCBI Taxonomy" id="1068625"/>
    <lineage>
        <taxon>Eukaryota</taxon>
        <taxon>Discoba</taxon>
        <taxon>Euglenozoa</taxon>
        <taxon>Kinetoplastea</taxon>
        <taxon>Metakinetoplastina</taxon>
        <taxon>Trypanosomatida</taxon>
        <taxon>Trypanosomatidae</taxon>
        <taxon>Trypanosoma</taxon>
        <taxon>Nannomonas</taxon>
    </lineage>
</organism>
<evidence type="ECO:0008006" key="3">
    <source>
        <dbReference type="Google" id="ProtNLM"/>
    </source>
</evidence>
<gene>
    <name evidence="2" type="ORF">TCIL3000_11_1860</name>
</gene>
<reference evidence="2" key="1">
    <citation type="journal article" date="2012" name="Proc. Natl. Acad. Sci. U.S.A.">
        <title>Antigenic diversity is generated by distinct evolutionary mechanisms in African trypanosome species.</title>
        <authorList>
            <person name="Jackson A.P."/>
            <person name="Berry A."/>
            <person name="Aslett M."/>
            <person name="Allison H.C."/>
            <person name="Burton P."/>
            <person name="Vavrova-Anderson J."/>
            <person name="Brown R."/>
            <person name="Browne H."/>
            <person name="Corton N."/>
            <person name="Hauser H."/>
            <person name="Gamble J."/>
            <person name="Gilderthorp R."/>
            <person name="Marcello L."/>
            <person name="McQuillan J."/>
            <person name="Otto T.D."/>
            <person name="Quail M.A."/>
            <person name="Sanders M.J."/>
            <person name="van Tonder A."/>
            <person name="Ginger M.L."/>
            <person name="Field M.C."/>
            <person name="Barry J.D."/>
            <person name="Hertz-Fowler C."/>
            <person name="Berriman M."/>
        </authorList>
    </citation>
    <scope>NUCLEOTIDE SEQUENCE</scope>
    <source>
        <strain evidence="2">IL3000</strain>
    </source>
</reference>
<dbReference type="AlphaFoldDB" id="G0UZI2"/>
<feature type="chain" id="PRO_5003410725" description="Secreted protein" evidence="1">
    <location>
        <begin position="19"/>
        <end position="121"/>
    </location>
</feature>
<protein>
    <recommendedName>
        <fullName evidence="3">Secreted protein</fullName>
    </recommendedName>
</protein>
<evidence type="ECO:0000256" key="1">
    <source>
        <dbReference type="SAM" id="SignalP"/>
    </source>
</evidence>
<name>G0UZI2_TRYCI</name>
<evidence type="ECO:0000313" key="2">
    <source>
        <dbReference type="EMBL" id="CCC94801.1"/>
    </source>
</evidence>
<dbReference type="EMBL" id="HE575324">
    <property type="protein sequence ID" value="CCC94801.1"/>
    <property type="molecule type" value="Genomic_DNA"/>
</dbReference>
<feature type="signal peptide" evidence="1">
    <location>
        <begin position="1"/>
        <end position="18"/>
    </location>
</feature>
<accession>G0UZI2</accession>